<sequence>MAYIVALRCPLVRVAMNEAGRGLSKVAPMHAMFQDARNTNIQSATFNIYGSTASTSASTSSDSATLQQSISGPLIAWTSVPMNLMATSAGSVLPPDPIPTPFISPETYVHHLITKNRGYPLWIPSPSMRLPECNRASGVRIGDVGIITPEGAFLFLFNVFHEATHPINASMRLPIDFVPFTRDAQTNPCDIDEFKESSAGSYLADESLIRMDEGNDRLRTVLKTSAAHAAVLMMPEPVYASKLRSTVLFQNYVRDNIKSWYRFVRMVLGLEVNNGDLRVVYGCRKSAAFGIATVSNSTHRRGSESASEAPSTELTFSIDHSWMEITGCKYRWHHRGSAEVKAGPSFDENRDIQQDMTGASNLQFDHIINQCLFVSTIDFTLPEHEWQLLICDDLVSVTTSHWCPNTQSPSSASTQSAFPGGYPSGSSHSTLSGFGPELSFGHPYQGFEMRTTAPWRYLLTYELQKPFNPSDTLAQSLLRVVPQATVVALCSDDWGPFMTDSVQTVAAFIHDTLSANNICYDDGMVYLSSKSRATDHSKLTVPFGARMANKLGKLLHKPYMTLLIQKHDWSSKKYVQCGMMLTKTPSPNARPARITIKLSDLMTNVDELLPLASLIQVLLAISLPWRFRIISPRRRDEPHAVYNECLESNSSALANKVRELIEKAHIRKERRALRRQGVTRVPSGPVSDCNFTKIAEWLNIEAEYGLGAESILDRMPSAPTSPPVSKPNQTPVNLPIAEPLIPKSSGRTAPPKRSNRKHTEKRELGSIVHDPQDLHFSLPKTDLRPRKTHEPPLNIGANAWTTEKTAPRPRKIRKRLLVNGAHESSFHHTFGRQRTTSFPPAPPPTDTPAQDQQTGSSHRNSDPQELAEPYGFPVVQQSSQAAHTVQHRGQTVGTYPVSGYYHVQSGDAAPMPNDTMGTGEATPLGILHFPSAYSHYAVDPMYVPHDTEFHFDPGAFYATMSQMHPQGSPTRSQWNQASITFPHDIGSMGYSQYTGAQQGISSGDQTLDHHLPYMQQNIDNRSSSQFPSMDGASHHADSSAASGSHYLPSSSSLGGRLSKR</sequence>
<accession>A0A8H5F3Z3</accession>
<feature type="region of interest" description="Disordered" evidence="1">
    <location>
        <begin position="713"/>
        <end position="810"/>
    </location>
</feature>
<keyword evidence="3" id="KW-1185">Reference proteome</keyword>
<feature type="compositionally biased region" description="Basic and acidic residues" evidence="1">
    <location>
        <begin position="781"/>
        <end position="790"/>
    </location>
</feature>
<gene>
    <name evidence="2" type="ORF">D9619_000230</name>
</gene>
<organism evidence="2 3">
    <name type="scientific">Psilocybe cf. subviscida</name>
    <dbReference type="NCBI Taxonomy" id="2480587"/>
    <lineage>
        <taxon>Eukaryota</taxon>
        <taxon>Fungi</taxon>
        <taxon>Dikarya</taxon>
        <taxon>Basidiomycota</taxon>
        <taxon>Agaricomycotina</taxon>
        <taxon>Agaricomycetes</taxon>
        <taxon>Agaricomycetidae</taxon>
        <taxon>Agaricales</taxon>
        <taxon>Agaricineae</taxon>
        <taxon>Strophariaceae</taxon>
        <taxon>Psilocybe</taxon>
    </lineage>
</organism>
<feature type="region of interest" description="Disordered" evidence="1">
    <location>
        <begin position="1019"/>
        <end position="1060"/>
    </location>
</feature>
<evidence type="ECO:0000313" key="3">
    <source>
        <dbReference type="Proteomes" id="UP000567179"/>
    </source>
</evidence>
<dbReference type="AlphaFoldDB" id="A0A8H5F3Z3"/>
<feature type="compositionally biased region" description="Low complexity" evidence="1">
    <location>
        <begin position="1038"/>
        <end position="1060"/>
    </location>
</feature>
<dbReference type="OrthoDB" id="2662290at2759"/>
<feature type="region of interest" description="Disordered" evidence="1">
    <location>
        <begin position="823"/>
        <end position="867"/>
    </location>
</feature>
<proteinExistence type="predicted"/>
<comment type="caution">
    <text evidence="2">The sequence shown here is derived from an EMBL/GenBank/DDBJ whole genome shotgun (WGS) entry which is preliminary data.</text>
</comment>
<evidence type="ECO:0000313" key="2">
    <source>
        <dbReference type="EMBL" id="KAF5322844.1"/>
    </source>
</evidence>
<protein>
    <submittedName>
        <fullName evidence="2">Uncharacterized protein</fullName>
    </submittedName>
</protein>
<dbReference type="Proteomes" id="UP000567179">
    <property type="component" value="Unassembled WGS sequence"/>
</dbReference>
<name>A0A8H5F3Z3_9AGAR</name>
<dbReference type="EMBL" id="JAACJJ010000028">
    <property type="protein sequence ID" value="KAF5322844.1"/>
    <property type="molecule type" value="Genomic_DNA"/>
</dbReference>
<evidence type="ECO:0000256" key="1">
    <source>
        <dbReference type="SAM" id="MobiDB-lite"/>
    </source>
</evidence>
<reference evidence="2 3" key="1">
    <citation type="journal article" date="2020" name="ISME J.">
        <title>Uncovering the hidden diversity of litter-decomposition mechanisms in mushroom-forming fungi.</title>
        <authorList>
            <person name="Floudas D."/>
            <person name="Bentzer J."/>
            <person name="Ahren D."/>
            <person name="Johansson T."/>
            <person name="Persson P."/>
            <person name="Tunlid A."/>
        </authorList>
    </citation>
    <scope>NUCLEOTIDE SEQUENCE [LARGE SCALE GENOMIC DNA]</scope>
    <source>
        <strain evidence="2 3">CBS 101986</strain>
    </source>
</reference>